<reference evidence="1 2" key="1">
    <citation type="submission" date="2024-05" db="EMBL/GenBank/DDBJ databases">
        <authorList>
            <person name="Liu Q."/>
            <person name="Xin Y.-H."/>
        </authorList>
    </citation>
    <scope>NUCLEOTIDE SEQUENCE [LARGE SCALE GENOMIC DNA]</scope>
    <source>
        <strain evidence="1 2">CGMCC 1.15349</strain>
    </source>
</reference>
<gene>
    <name evidence="1" type="ORF">ABC969_03465</name>
</gene>
<name>A0ABU9XNU2_9SPHN</name>
<evidence type="ECO:0000313" key="2">
    <source>
        <dbReference type="Proteomes" id="UP001404104"/>
    </source>
</evidence>
<dbReference type="RefSeq" id="WP_345862981.1">
    <property type="nucleotide sequence ID" value="NZ_JBDIMF010000001.1"/>
</dbReference>
<keyword evidence="2" id="KW-1185">Reference proteome</keyword>
<dbReference type="EMBL" id="JBDIMF010000001">
    <property type="protein sequence ID" value="MEN2785478.1"/>
    <property type="molecule type" value="Genomic_DNA"/>
</dbReference>
<dbReference type="Proteomes" id="UP001404104">
    <property type="component" value="Unassembled WGS sequence"/>
</dbReference>
<sequence length="221" mass="23495">MAQDLTTLARCQGNWGLIAALADADGTSRHPMPTRLAARDAAVRDLSDAIHAWCWLHGRQPGLIEYAIQTNAQPLAQEWLIEAAAGFAAERSYLARLVAAAGHQPSTPGQAESEAAVLGQRHALDMLAQSERTGCATGAAIALVIDWAAIRVPLDAAARRFGVEPAPFPLPLDSEIETVVLSLGQSPAIERAMAFGAQQLLAQHRGLWTLIEARASARDAL</sequence>
<evidence type="ECO:0000313" key="1">
    <source>
        <dbReference type="EMBL" id="MEN2785478.1"/>
    </source>
</evidence>
<dbReference type="InterPro" id="IPR054248">
    <property type="entry name" value="DUF6975"/>
</dbReference>
<dbReference type="Pfam" id="PF22391">
    <property type="entry name" value="DUF6975"/>
    <property type="match status" value="1"/>
</dbReference>
<organism evidence="1 2">
    <name type="scientific">Sphingomonas qilianensis</name>
    <dbReference type="NCBI Taxonomy" id="1736690"/>
    <lineage>
        <taxon>Bacteria</taxon>
        <taxon>Pseudomonadati</taxon>
        <taxon>Pseudomonadota</taxon>
        <taxon>Alphaproteobacteria</taxon>
        <taxon>Sphingomonadales</taxon>
        <taxon>Sphingomonadaceae</taxon>
        <taxon>Sphingomonas</taxon>
    </lineage>
</organism>
<comment type="caution">
    <text evidence="1">The sequence shown here is derived from an EMBL/GenBank/DDBJ whole genome shotgun (WGS) entry which is preliminary data.</text>
</comment>
<protein>
    <submittedName>
        <fullName evidence="1">Uncharacterized protein</fullName>
    </submittedName>
</protein>
<accession>A0ABU9XNU2</accession>
<proteinExistence type="predicted"/>